<gene>
    <name evidence="5" type="ORF">SacxiDRAFT_0165</name>
</gene>
<feature type="compositionally biased region" description="Low complexity" evidence="4">
    <location>
        <begin position="153"/>
        <end position="163"/>
    </location>
</feature>
<keyword evidence="6" id="KW-1185">Reference proteome</keyword>
<evidence type="ECO:0000256" key="2">
    <source>
        <dbReference type="ARBA" id="ARBA00035108"/>
    </source>
</evidence>
<keyword evidence="1" id="KW-0304">Gas vesicle</keyword>
<organism evidence="5 6">
    <name type="scientific">Saccharomonospora xinjiangensis XJ-54</name>
    <dbReference type="NCBI Taxonomy" id="882086"/>
    <lineage>
        <taxon>Bacteria</taxon>
        <taxon>Bacillati</taxon>
        <taxon>Actinomycetota</taxon>
        <taxon>Actinomycetes</taxon>
        <taxon>Pseudonocardiales</taxon>
        <taxon>Pseudonocardiaceae</taxon>
        <taxon>Saccharomonospora</taxon>
    </lineage>
</organism>
<dbReference type="eggNOG" id="ENOG502ZUUR">
    <property type="taxonomic scope" value="Bacteria"/>
</dbReference>
<proteinExistence type="inferred from homology"/>
<dbReference type="STRING" id="882086.SacxiDRAFT_0165"/>
<dbReference type="GO" id="GO:0031411">
    <property type="term" value="C:gas vesicle"/>
    <property type="evidence" value="ECO:0007669"/>
    <property type="project" value="UniProtKB-SubCell"/>
</dbReference>
<evidence type="ECO:0000256" key="4">
    <source>
        <dbReference type="SAM" id="MobiDB-lite"/>
    </source>
</evidence>
<evidence type="ECO:0000313" key="6">
    <source>
        <dbReference type="Proteomes" id="UP000004691"/>
    </source>
</evidence>
<dbReference type="Pfam" id="PF06386">
    <property type="entry name" value="GvpL_GvpF"/>
    <property type="match status" value="1"/>
</dbReference>
<reference evidence="5 6" key="1">
    <citation type="submission" date="2012-01" db="EMBL/GenBank/DDBJ databases">
        <title>Improved High-Quality Draft sequence of Saccharomonospora xinjiangensis XJ-54.</title>
        <authorList>
            <consortium name="US DOE Joint Genome Institute"/>
            <person name="Lucas S."/>
            <person name="Han J."/>
            <person name="Lapidus A."/>
            <person name="Cheng J.-F."/>
            <person name="Goodwin L."/>
            <person name="Pitluck S."/>
            <person name="Peters L."/>
            <person name="Mikhailova N."/>
            <person name="Teshima H."/>
            <person name="Detter J.C."/>
            <person name="Han C."/>
            <person name="Tapia R."/>
            <person name="Land M."/>
            <person name="Hauser L."/>
            <person name="Kyrpides N."/>
            <person name="Ivanova N."/>
            <person name="Pagani I."/>
            <person name="Brambilla E.-M."/>
            <person name="Klenk H.-P."/>
            <person name="Woyke T."/>
        </authorList>
    </citation>
    <scope>NUCLEOTIDE SEQUENCE [LARGE SCALE GENOMIC DNA]</scope>
    <source>
        <strain evidence="5 6">XJ-54</strain>
    </source>
</reference>
<sequence>MSEHPTPTGLWLYAVASGFDPAPLEDLRGVAGAPVRDVRVRDEDTREELVAVVSPVSLDEFGEQALRRNLEDLDWLSATARAHDAIVAAVSAAATAAVPLRLATVSFDEDRVRDLVTRNRAEFVTTLNALTGRTEWGVKVYTDPGRLAAPAGSAVSTPASGESSSGGAGAAYLRRRKAALSARETGERVAAEHAERLHARLAGAAVADRRHPPQDPKLSGERAHMVLNGAYLVDDDRAAAFAELVRELDAEHDAVRVELTGPWPPYSFAAVGQAAERAPRQAPKQAPKQAEHP</sequence>
<comment type="similarity">
    <text evidence="3">Belongs to the gas vesicle GvpF/GvpL family.</text>
</comment>
<feature type="region of interest" description="Disordered" evidence="4">
    <location>
        <begin position="272"/>
        <end position="293"/>
    </location>
</feature>
<dbReference type="HOGENOM" id="CLU_065736_0_0_11"/>
<dbReference type="AlphaFoldDB" id="I0UX44"/>
<evidence type="ECO:0000256" key="3">
    <source>
        <dbReference type="ARBA" id="ARBA00035643"/>
    </source>
</evidence>
<dbReference type="RefSeq" id="WP_006236546.1">
    <property type="nucleotide sequence ID" value="NZ_JH636049.1"/>
</dbReference>
<protein>
    <submittedName>
        <fullName evidence="5">Succinate dehydrogenase/fumarate reductase flavoprotein subunit</fullName>
    </submittedName>
</protein>
<accession>I0UX44</accession>
<name>I0UX44_9PSEU</name>
<dbReference type="GO" id="GO:0031412">
    <property type="term" value="P:gas vesicle organization"/>
    <property type="evidence" value="ECO:0007669"/>
    <property type="project" value="InterPro"/>
</dbReference>
<dbReference type="EMBL" id="JH636049">
    <property type="protein sequence ID" value="EID52447.1"/>
    <property type="molecule type" value="Genomic_DNA"/>
</dbReference>
<dbReference type="Proteomes" id="UP000004691">
    <property type="component" value="Unassembled WGS sequence"/>
</dbReference>
<dbReference type="OrthoDB" id="146444at2"/>
<evidence type="ECO:0000313" key="5">
    <source>
        <dbReference type="EMBL" id="EID52447.1"/>
    </source>
</evidence>
<dbReference type="PANTHER" id="PTHR36852">
    <property type="entry name" value="PROTEIN GVPL 2"/>
    <property type="match status" value="1"/>
</dbReference>
<dbReference type="PANTHER" id="PTHR36852:SF1">
    <property type="entry name" value="PROTEIN GVPL 2"/>
    <property type="match status" value="1"/>
</dbReference>
<feature type="region of interest" description="Disordered" evidence="4">
    <location>
        <begin position="149"/>
        <end position="168"/>
    </location>
</feature>
<evidence type="ECO:0000256" key="1">
    <source>
        <dbReference type="ARBA" id="ARBA00022987"/>
    </source>
</evidence>
<dbReference type="InterPro" id="IPR009430">
    <property type="entry name" value="GvpL/GvpF"/>
</dbReference>
<comment type="subcellular location">
    <subcellularLocation>
        <location evidence="2">Gas vesicle</location>
    </subcellularLocation>
</comment>